<gene>
    <name evidence="5" type="ORF">SAMN02745229_01796</name>
</gene>
<dbReference type="GO" id="GO:0003824">
    <property type="term" value="F:catalytic activity"/>
    <property type="evidence" value="ECO:0007669"/>
    <property type="project" value="InterPro"/>
</dbReference>
<dbReference type="Proteomes" id="UP000184278">
    <property type="component" value="Unassembled WGS sequence"/>
</dbReference>
<dbReference type="GO" id="GO:0046872">
    <property type="term" value="F:metal ion binding"/>
    <property type="evidence" value="ECO:0007669"/>
    <property type="project" value="UniProtKB-KW"/>
</dbReference>
<dbReference type="AlphaFoldDB" id="A0A1M5YY87"/>
<dbReference type="STRING" id="1121131.SAMN02745229_01796"/>
<evidence type="ECO:0000256" key="2">
    <source>
        <dbReference type="ARBA" id="ARBA00022723"/>
    </source>
</evidence>
<evidence type="ECO:0000256" key="3">
    <source>
        <dbReference type="ARBA" id="ARBA00023004"/>
    </source>
</evidence>
<accession>A0A1M5YY87</accession>
<keyword evidence="1" id="KW-0949">S-adenosyl-L-methionine</keyword>
<dbReference type="Gene3D" id="3.20.20.70">
    <property type="entry name" value="Aldolase class I"/>
    <property type="match status" value="1"/>
</dbReference>
<dbReference type="SFLD" id="SFLDS00029">
    <property type="entry name" value="Radical_SAM"/>
    <property type="match status" value="1"/>
</dbReference>
<dbReference type="GeneID" id="89508479"/>
<dbReference type="SUPFAM" id="SSF102114">
    <property type="entry name" value="Radical SAM enzymes"/>
    <property type="match status" value="1"/>
</dbReference>
<keyword evidence="3" id="KW-0408">Iron</keyword>
<evidence type="ECO:0000313" key="5">
    <source>
        <dbReference type="EMBL" id="SHI16900.1"/>
    </source>
</evidence>
<dbReference type="EMBL" id="FQXK01000014">
    <property type="protein sequence ID" value="SHI16900.1"/>
    <property type="molecule type" value="Genomic_DNA"/>
</dbReference>
<dbReference type="InterPro" id="IPR013785">
    <property type="entry name" value="Aldolase_TIM"/>
</dbReference>
<reference evidence="6" key="1">
    <citation type="submission" date="2016-11" db="EMBL/GenBank/DDBJ databases">
        <authorList>
            <person name="Varghese N."/>
            <person name="Submissions S."/>
        </authorList>
    </citation>
    <scope>NUCLEOTIDE SEQUENCE [LARGE SCALE GENOMIC DNA]</scope>
    <source>
        <strain evidence="6">DSM 3071</strain>
    </source>
</reference>
<evidence type="ECO:0000313" key="6">
    <source>
        <dbReference type="Proteomes" id="UP000184278"/>
    </source>
</evidence>
<dbReference type="InterPro" id="IPR058240">
    <property type="entry name" value="rSAM_sf"/>
</dbReference>
<sequence>MNRISNCCFFNCLQNYTKVIVWSHSIIGDYLYDLIVDAYPDLPVILADNDSNKQVEYKNQKVVSLDEALEKLPDAIVVIASFSNEKVMREILINKGVPSERILYGVTKESLMHEIQVLWAQKCKKLDKLQFEVDLAMHCNLDCNCCSQFAPLAETEFVNVEQLKKDFKRLGELFDGTAERIYLIGGEPLLHKEVTECMCIARNNFQDSEIDLFTNGLLLKKMNDEFWSICRDKQIGIIVTRYPIGVNYDELKSYVQGKDVPFQFAGTSKDYKYMSNIGVDVEGKQNPEDSFIHCYEANNCIKLRDGRLYTCTRPAAIYKFNKYFNMDLQVSKEDSIDIYSAQDADEILDFLRHPIPFCRYCNQNEHRVAREWTHTTRSLDEWT</sequence>
<evidence type="ECO:0000256" key="1">
    <source>
        <dbReference type="ARBA" id="ARBA00022691"/>
    </source>
</evidence>
<protein>
    <recommendedName>
        <fullName evidence="7">4Fe-4S single cluster domain-containing protein</fullName>
    </recommendedName>
</protein>
<organism evidence="5 6">
    <name type="scientific">Butyrivibrio fibrisolvens DSM 3071</name>
    <dbReference type="NCBI Taxonomy" id="1121131"/>
    <lineage>
        <taxon>Bacteria</taxon>
        <taxon>Bacillati</taxon>
        <taxon>Bacillota</taxon>
        <taxon>Clostridia</taxon>
        <taxon>Lachnospirales</taxon>
        <taxon>Lachnospiraceae</taxon>
        <taxon>Butyrivibrio</taxon>
    </lineage>
</organism>
<evidence type="ECO:0008006" key="7">
    <source>
        <dbReference type="Google" id="ProtNLM"/>
    </source>
</evidence>
<keyword evidence="6" id="KW-1185">Reference proteome</keyword>
<proteinExistence type="predicted"/>
<keyword evidence="4" id="KW-0411">Iron-sulfur</keyword>
<dbReference type="InterPro" id="IPR007197">
    <property type="entry name" value="rSAM"/>
</dbReference>
<dbReference type="RefSeq" id="WP_073387138.1">
    <property type="nucleotide sequence ID" value="NZ_FQXK01000014.1"/>
</dbReference>
<dbReference type="GO" id="GO:0051536">
    <property type="term" value="F:iron-sulfur cluster binding"/>
    <property type="evidence" value="ECO:0007669"/>
    <property type="project" value="UniProtKB-KW"/>
</dbReference>
<keyword evidence="2" id="KW-0479">Metal-binding</keyword>
<evidence type="ECO:0000256" key="4">
    <source>
        <dbReference type="ARBA" id="ARBA00023014"/>
    </source>
</evidence>
<dbReference type="OrthoDB" id="9792276at2"/>
<name>A0A1M5YY87_BUTFI</name>